<evidence type="ECO:0000256" key="2">
    <source>
        <dbReference type="ARBA" id="ARBA00022729"/>
    </source>
</evidence>
<dbReference type="SMART" id="SM00935">
    <property type="entry name" value="OmpH"/>
    <property type="match status" value="1"/>
</dbReference>
<comment type="similarity">
    <text evidence="1">Belongs to the Skp family.</text>
</comment>
<dbReference type="Pfam" id="PF03938">
    <property type="entry name" value="OmpH"/>
    <property type="match status" value="1"/>
</dbReference>
<accession>B3PBQ7</accession>
<reference evidence="3 4" key="1">
    <citation type="journal article" date="2008" name="J. Bacteriol.">
        <title>Insights into plant cell wall degradation from the genome sequence of the soil bacterium Cellvibrio japonicus.</title>
        <authorList>
            <person name="Deboy R.T."/>
            <person name="Mongodin E.F."/>
            <person name="Fouts D.E."/>
            <person name="Tailford L.E."/>
            <person name="Khouri H."/>
            <person name="Emerson J.B."/>
            <person name="Mohamoud Y."/>
            <person name="Watkins K."/>
            <person name="Henrissat B."/>
            <person name="Gilbert H.J."/>
            <person name="Nelson K.E."/>
        </authorList>
    </citation>
    <scope>NUCLEOTIDE SEQUENCE [LARGE SCALE GENOMIC DNA]</scope>
    <source>
        <strain evidence="3 4">Ueda107</strain>
    </source>
</reference>
<dbReference type="HOGENOM" id="CLU_134329_0_0_6"/>
<evidence type="ECO:0000313" key="4">
    <source>
        <dbReference type="Proteomes" id="UP000001036"/>
    </source>
</evidence>
<evidence type="ECO:0000256" key="1">
    <source>
        <dbReference type="ARBA" id="ARBA00009091"/>
    </source>
</evidence>
<dbReference type="InterPro" id="IPR005632">
    <property type="entry name" value="Chaperone_Skp"/>
</dbReference>
<protein>
    <submittedName>
        <fullName evidence="3">Putative outer membrane protein OmpH</fullName>
    </submittedName>
</protein>
<dbReference type="Proteomes" id="UP000001036">
    <property type="component" value="Chromosome"/>
</dbReference>
<dbReference type="eggNOG" id="COG2825">
    <property type="taxonomic scope" value="Bacteria"/>
</dbReference>
<dbReference type="GO" id="GO:0005829">
    <property type="term" value="C:cytosol"/>
    <property type="evidence" value="ECO:0007669"/>
    <property type="project" value="TreeGrafter"/>
</dbReference>
<dbReference type="Gene3D" id="3.30.910.20">
    <property type="entry name" value="Skp domain"/>
    <property type="match status" value="1"/>
</dbReference>
<dbReference type="OrthoDB" id="5702594at2"/>
<dbReference type="KEGG" id="cja:CJA_1121"/>
<dbReference type="InterPro" id="IPR024930">
    <property type="entry name" value="Skp_dom_sf"/>
</dbReference>
<keyword evidence="2" id="KW-0732">Signal</keyword>
<dbReference type="STRING" id="498211.CJA_1121"/>
<organism evidence="3 4">
    <name type="scientific">Cellvibrio japonicus (strain Ueda107)</name>
    <name type="common">Pseudomonas fluorescens subsp. cellulosa</name>
    <dbReference type="NCBI Taxonomy" id="498211"/>
    <lineage>
        <taxon>Bacteria</taxon>
        <taxon>Pseudomonadati</taxon>
        <taxon>Pseudomonadota</taxon>
        <taxon>Gammaproteobacteria</taxon>
        <taxon>Cellvibrionales</taxon>
        <taxon>Cellvibrionaceae</taxon>
        <taxon>Cellvibrio</taxon>
    </lineage>
</organism>
<sequence length="156" mass="17056">MMPVFAWAQGKVVALDPRGAVMATAVAKTKIEKMQKNPEYAAAKAKLEGLAADIKALQATFQKDGMTWSEEKRAESEKKMQSMGADYQFQGKKLQAEQQAVVQEVMQELAPKLDVVIKQLIEAENIALIVDANAIIAVKPEANITAKVTELLNKAK</sequence>
<proteinExistence type="inferred from homology"/>
<dbReference type="PANTHER" id="PTHR35089:SF1">
    <property type="entry name" value="CHAPERONE PROTEIN SKP"/>
    <property type="match status" value="1"/>
</dbReference>
<dbReference type="GO" id="GO:0051082">
    <property type="term" value="F:unfolded protein binding"/>
    <property type="evidence" value="ECO:0007669"/>
    <property type="project" value="InterPro"/>
</dbReference>
<dbReference type="EMBL" id="CP000934">
    <property type="protein sequence ID" value="ACE83508.1"/>
    <property type="molecule type" value="Genomic_DNA"/>
</dbReference>
<dbReference type="AlphaFoldDB" id="B3PBQ7"/>
<keyword evidence="4" id="KW-1185">Reference proteome</keyword>
<gene>
    <name evidence="3" type="ordered locus">CJA_1121</name>
</gene>
<dbReference type="GO" id="GO:0050821">
    <property type="term" value="P:protein stabilization"/>
    <property type="evidence" value="ECO:0007669"/>
    <property type="project" value="TreeGrafter"/>
</dbReference>
<evidence type="ECO:0000313" key="3">
    <source>
        <dbReference type="EMBL" id="ACE83508.1"/>
    </source>
</evidence>
<dbReference type="PANTHER" id="PTHR35089">
    <property type="entry name" value="CHAPERONE PROTEIN SKP"/>
    <property type="match status" value="1"/>
</dbReference>
<dbReference type="RefSeq" id="WP_012486769.1">
    <property type="nucleotide sequence ID" value="NC_010995.1"/>
</dbReference>
<dbReference type="SUPFAM" id="SSF111384">
    <property type="entry name" value="OmpH-like"/>
    <property type="match status" value="1"/>
</dbReference>
<name>B3PBQ7_CELJU</name>